<dbReference type="InterPro" id="IPR008906">
    <property type="entry name" value="HATC_C_dom"/>
</dbReference>
<dbReference type="Pfam" id="PF05699">
    <property type="entry name" value="Dimer_Tnp_hAT"/>
    <property type="match status" value="1"/>
</dbReference>
<dbReference type="PANTHER" id="PTHR45749:SF35">
    <property type="entry name" value="AC-LIKE TRANSPOSASE-RELATED"/>
    <property type="match status" value="1"/>
</dbReference>
<dbReference type="GO" id="GO:0046983">
    <property type="term" value="F:protein dimerization activity"/>
    <property type="evidence" value="ECO:0007669"/>
    <property type="project" value="InterPro"/>
</dbReference>
<dbReference type="Gramene" id="C.cajan_32798.t">
    <property type="protein sequence ID" value="C.cajan_32798.t"/>
    <property type="gene ID" value="C.cajan_32798"/>
</dbReference>
<feature type="domain" description="HAT C-terminal dimerisation" evidence="1">
    <location>
        <begin position="126"/>
        <end position="198"/>
    </location>
</feature>
<dbReference type="EMBL" id="KQ483465">
    <property type="protein sequence ID" value="KYP49964.1"/>
    <property type="molecule type" value="Genomic_DNA"/>
</dbReference>
<dbReference type="AlphaFoldDB" id="A0A151S5B8"/>
<protein>
    <recommendedName>
        <fullName evidence="1">HAT C-terminal dimerisation domain-containing protein</fullName>
    </recommendedName>
</protein>
<name>A0A151S5B8_CAJCA</name>
<dbReference type="PANTHER" id="PTHR45749">
    <property type="match status" value="1"/>
</dbReference>
<organism evidence="2 3">
    <name type="scientific">Cajanus cajan</name>
    <name type="common">Pigeon pea</name>
    <name type="synonym">Cajanus indicus</name>
    <dbReference type="NCBI Taxonomy" id="3821"/>
    <lineage>
        <taxon>Eukaryota</taxon>
        <taxon>Viridiplantae</taxon>
        <taxon>Streptophyta</taxon>
        <taxon>Embryophyta</taxon>
        <taxon>Tracheophyta</taxon>
        <taxon>Spermatophyta</taxon>
        <taxon>Magnoliopsida</taxon>
        <taxon>eudicotyledons</taxon>
        <taxon>Gunneridae</taxon>
        <taxon>Pentapetalae</taxon>
        <taxon>rosids</taxon>
        <taxon>fabids</taxon>
        <taxon>Fabales</taxon>
        <taxon>Fabaceae</taxon>
        <taxon>Papilionoideae</taxon>
        <taxon>50 kb inversion clade</taxon>
        <taxon>NPAAA clade</taxon>
        <taxon>indigoferoid/millettioid clade</taxon>
        <taxon>Phaseoleae</taxon>
        <taxon>Cajanus</taxon>
    </lineage>
</organism>
<proteinExistence type="predicted"/>
<dbReference type="Proteomes" id="UP000075243">
    <property type="component" value="Unassembled WGS sequence"/>
</dbReference>
<evidence type="ECO:0000313" key="3">
    <source>
        <dbReference type="Proteomes" id="UP000075243"/>
    </source>
</evidence>
<dbReference type="STRING" id="3821.A0A151S5B8"/>
<sequence>MNIWYDILFAVNSVSKIIQFKNMHIDVVIDNLRGLITYLKNYRENDFASALESTKEMAIKIDIEPKFNERRKIHRKKYFDDIDSNEIAHSAEDYFRIDLSFEDHSDIDGLDLFSELKLLKKILTNEINTPLKILNYIKRSCSFPNTYIAYRILLTLLIIVATAERSYLKLKLIKSYLRLTMLRDRLNELTILSIESEMLELLDYKTLINNFAAQKTRKIT</sequence>
<evidence type="ECO:0000259" key="1">
    <source>
        <dbReference type="Pfam" id="PF05699"/>
    </source>
</evidence>
<accession>A0A151S5B8</accession>
<keyword evidence="3" id="KW-1185">Reference proteome</keyword>
<evidence type="ECO:0000313" key="2">
    <source>
        <dbReference type="EMBL" id="KYP49964.1"/>
    </source>
</evidence>
<reference evidence="2" key="1">
    <citation type="journal article" date="2012" name="Nat. Biotechnol.">
        <title>Draft genome sequence of pigeonpea (Cajanus cajan), an orphan legume crop of resource-poor farmers.</title>
        <authorList>
            <person name="Varshney R.K."/>
            <person name="Chen W."/>
            <person name="Li Y."/>
            <person name="Bharti A.K."/>
            <person name="Saxena R.K."/>
            <person name="Schlueter J.A."/>
            <person name="Donoghue M.T."/>
            <person name="Azam S."/>
            <person name="Fan G."/>
            <person name="Whaley A.M."/>
            <person name="Farmer A.D."/>
            <person name="Sheridan J."/>
            <person name="Iwata A."/>
            <person name="Tuteja R."/>
            <person name="Penmetsa R.V."/>
            <person name="Wu W."/>
            <person name="Upadhyaya H.D."/>
            <person name="Yang S.P."/>
            <person name="Shah T."/>
            <person name="Saxena K.B."/>
            <person name="Michael T."/>
            <person name="McCombie W.R."/>
            <person name="Yang B."/>
            <person name="Zhang G."/>
            <person name="Yang H."/>
            <person name="Wang J."/>
            <person name="Spillane C."/>
            <person name="Cook D.R."/>
            <person name="May G.D."/>
            <person name="Xu X."/>
            <person name="Jackson S.A."/>
        </authorList>
    </citation>
    <scope>NUCLEOTIDE SEQUENCE [LARGE SCALE GENOMIC DNA]</scope>
</reference>
<gene>
    <name evidence="2" type="ORF">KK1_028275</name>
</gene>